<sequence length="166" mass="18242">MLGCTRCWQWTSTATRSSTYSMRRRRKKPCAALGVAGSSSTASISSMTPSSRASSRCRIWLVPLSCGTDLTLDLFLRFFFSVICAVLHFFTVALLLNIFSLVMITNNLAAICTPADYHTRPLDTIFSNFIDALPVVSFETPGLLGIAQKTTSAPFTSQHVKCMGKR</sequence>
<reference evidence="2 3" key="1">
    <citation type="submission" date="2020-08" db="EMBL/GenBank/DDBJ databases">
        <title>Plant Genome Project.</title>
        <authorList>
            <person name="Zhang R.-G."/>
        </authorList>
    </citation>
    <scope>NUCLEOTIDE SEQUENCE [LARGE SCALE GENOMIC DNA]</scope>
    <source>
        <tissue evidence="2">Rhizome</tissue>
    </source>
</reference>
<dbReference type="Proteomes" id="UP000734854">
    <property type="component" value="Unassembled WGS sequence"/>
</dbReference>
<evidence type="ECO:0000313" key="2">
    <source>
        <dbReference type="EMBL" id="KAG6533757.1"/>
    </source>
</evidence>
<protein>
    <submittedName>
        <fullName evidence="2">Uncharacterized protein</fullName>
    </submittedName>
</protein>
<evidence type="ECO:0000256" key="1">
    <source>
        <dbReference type="SAM" id="Phobius"/>
    </source>
</evidence>
<keyword evidence="1" id="KW-1133">Transmembrane helix</keyword>
<proteinExistence type="predicted"/>
<keyword evidence="3" id="KW-1185">Reference proteome</keyword>
<name>A0A8J5LWN0_ZINOF</name>
<evidence type="ECO:0000313" key="3">
    <source>
        <dbReference type="Proteomes" id="UP000734854"/>
    </source>
</evidence>
<comment type="caution">
    <text evidence="2">The sequence shown here is derived from an EMBL/GenBank/DDBJ whole genome shotgun (WGS) entry which is preliminary data.</text>
</comment>
<accession>A0A8J5LWN0</accession>
<gene>
    <name evidence="2" type="ORF">ZIOFF_007632</name>
</gene>
<keyword evidence="1" id="KW-0812">Transmembrane</keyword>
<keyword evidence="1" id="KW-0472">Membrane</keyword>
<dbReference type="EMBL" id="JACMSC010000002">
    <property type="protein sequence ID" value="KAG6533757.1"/>
    <property type="molecule type" value="Genomic_DNA"/>
</dbReference>
<organism evidence="2 3">
    <name type="scientific">Zingiber officinale</name>
    <name type="common">Ginger</name>
    <name type="synonym">Amomum zingiber</name>
    <dbReference type="NCBI Taxonomy" id="94328"/>
    <lineage>
        <taxon>Eukaryota</taxon>
        <taxon>Viridiplantae</taxon>
        <taxon>Streptophyta</taxon>
        <taxon>Embryophyta</taxon>
        <taxon>Tracheophyta</taxon>
        <taxon>Spermatophyta</taxon>
        <taxon>Magnoliopsida</taxon>
        <taxon>Liliopsida</taxon>
        <taxon>Zingiberales</taxon>
        <taxon>Zingiberaceae</taxon>
        <taxon>Zingiber</taxon>
    </lineage>
</organism>
<feature type="transmembrane region" description="Helical" evidence="1">
    <location>
        <begin position="77"/>
        <end position="99"/>
    </location>
</feature>
<dbReference type="AlphaFoldDB" id="A0A8J5LWN0"/>